<evidence type="ECO:0000256" key="1">
    <source>
        <dbReference type="SAM" id="MobiDB-lite"/>
    </source>
</evidence>
<comment type="caution">
    <text evidence="2">The sequence shown here is derived from an EMBL/GenBank/DDBJ whole genome shotgun (WGS) entry which is preliminary data.</text>
</comment>
<keyword evidence="3" id="KW-1185">Reference proteome</keyword>
<evidence type="ECO:0000313" key="3">
    <source>
        <dbReference type="Proteomes" id="UP001524473"/>
    </source>
</evidence>
<evidence type="ECO:0000313" key="2">
    <source>
        <dbReference type="EMBL" id="MCQ4840420.1"/>
    </source>
</evidence>
<accession>A0ABT1S1J9</accession>
<proteinExistence type="predicted"/>
<reference evidence="2 3" key="1">
    <citation type="submission" date="2022-06" db="EMBL/GenBank/DDBJ databases">
        <title>Isolation of gut microbiota from human fecal samples.</title>
        <authorList>
            <person name="Pamer E.G."/>
            <person name="Barat B."/>
            <person name="Waligurski E."/>
            <person name="Medina S."/>
            <person name="Paddock L."/>
            <person name="Mostad J."/>
        </authorList>
    </citation>
    <scope>NUCLEOTIDE SEQUENCE [LARGE SCALE GENOMIC DNA]</scope>
    <source>
        <strain evidence="2 3">DFI.9.73</strain>
    </source>
</reference>
<dbReference type="RefSeq" id="WP_207644523.1">
    <property type="nucleotide sequence ID" value="NZ_CABKVV010000014.1"/>
</dbReference>
<organism evidence="2 3">
    <name type="scientific">Neglectibacter timonensis</name>
    <dbReference type="NCBI Taxonomy" id="1776382"/>
    <lineage>
        <taxon>Bacteria</taxon>
        <taxon>Bacillati</taxon>
        <taxon>Bacillota</taxon>
        <taxon>Clostridia</taxon>
        <taxon>Eubacteriales</taxon>
        <taxon>Oscillospiraceae</taxon>
        <taxon>Neglectibacter</taxon>
    </lineage>
</organism>
<protein>
    <submittedName>
        <fullName evidence="2">Uncharacterized protein</fullName>
    </submittedName>
</protein>
<sequence>MAVKWTTAKNKFPDMQAAVKDLQGRKVTVGSTGENAWLAGIHEYGCRIKVTPKMRAWFARNGFPLKKGTTEIVIPERSFLRAGFDEYAEDVLEKYDGNLSAALAGGISMDKFLQGVGLELAGKIKKYARDLSNPPNASMTRERKGGSNPLVDTGGLIESISYEVE</sequence>
<gene>
    <name evidence="2" type="ORF">NE695_10910</name>
</gene>
<name>A0ABT1S1J9_9FIRM</name>
<feature type="region of interest" description="Disordered" evidence="1">
    <location>
        <begin position="132"/>
        <end position="152"/>
    </location>
</feature>
<dbReference type="Proteomes" id="UP001524473">
    <property type="component" value="Unassembled WGS sequence"/>
</dbReference>
<dbReference type="EMBL" id="JANFZH010000023">
    <property type="protein sequence ID" value="MCQ4840420.1"/>
    <property type="molecule type" value="Genomic_DNA"/>
</dbReference>
<dbReference type="GeneID" id="90533418"/>